<comment type="caution">
    <text evidence="1">The sequence shown here is derived from an EMBL/GenBank/DDBJ whole genome shotgun (WGS) entry which is preliminary data.</text>
</comment>
<name>A0A251ZTG1_9PROT</name>
<reference evidence="2" key="1">
    <citation type="submission" date="2014-06" db="EMBL/GenBank/DDBJ databases">
        <authorList>
            <person name="Winans N.J."/>
            <person name="Newell P.D."/>
            <person name="Douglas A.E."/>
        </authorList>
    </citation>
    <scope>NUCLEOTIDE SEQUENCE [LARGE SCALE GENOMIC DNA]</scope>
    <source>
        <strain evidence="2">DmL_052</strain>
    </source>
</reference>
<dbReference type="RefSeq" id="WP_179191870.1">
    <property type="nucleotide sequence ID" value="NZ_JOPB01000011.1"/>
</dbReference>
<accession>A0A251ZTG1</accession>
<evidence type="ECO:0000313" key="2">
    <source>
        <dbReference type="Proteomes" id="UP000194946"/>
    </source>
</evidence>
<dbReference type="AlphaFoldDB" id="A0A251ZTG1"/>
<gene>
    <name evidence="1" type="ORF">HK18_00910</name>
</gene>
<evidence type="ECO:0000313" key="1">
    <source>
        <dbReference type="EMBL" id="OUI77941.1"/>
    </source>
</evidence>
<proteinExistence type="predicted"/>
<dbReference type="Proteomes" id="UP000194946">
    <property type="component" value="Unassembled WGS sequence"/>
</dbReference>
<feature type="non-terminal residue" evidence="1">
    <location>
        <position position="1"/>
    </location>
</feature>
<dbReference type="EMBL" id="JOPB01000011">
    <property type="protein sequence ID" value="OUI77941.1"/>
    <property type="molecule type" value="Genomic_DNA"/>
</dbReference>
<organism evidence="1 2">
    <name type="scientific">Commensalibacter intestini</name>
    <dbReference type="NCBI Taxonomy" id="479936"/>
    <lineage>
        <taxon>Bacteria</taxon>
        <taxon>Pseudomonadati</taxon>
        <taxon>Pseudomonadota</taxon>
        <taxon>Alphaproteobacteria</taxon>
        <taxon>Acetobacterales</taxon>
        <taxon>Acetobacteraceae</taxon>
    </lineage>
</organism>
<keyword evidence="2" id="KW-1185">Reference proteome</keyword>
<sequence length="705" mass="78745">SASVSTEDIGDNTTVFNFSIPIGSSGTMPVIQGGSVTMLDPGASASVTTEDVGENTTAFNFSLPKANDGKDGAIVQFPEDATMAIEGNVYLNKHNQLVKAQNVKNVLTPVVISNQYVDFDYPPTVLTKGAYRYNTTTQYSQIYDGYQWRNLFVQGTLSYNVKAQDIATYWLTFIDSYNGYMRFPNMLNNKTAAEMNGGVQYKYYERTWTDTELEEYEYPDVVQNVADTIDPEIDVDIELTDDEKVKAKEQARINAKDKAKALHTSQGLFPDYSVMQIYNPHVMKAVNVNNFYFDGTLVTTGALNIGKQTSLNKLQIIQDGSIALNSDNQPAVYDANNQIWNNLVIEKKKAANITCTRVEVNSLQFIDSWNTEMTFPNMWGTNYGDSTHNSGVTYKYFEKSRSAEERKAIETEIANKITDEVEQAKALDIIANTKYEDTVSDGLFPNYNVHQIYNKNKFVNLNNYYFDGGIKTTGPLCIGDISSYTNDTYIEHNTFGLDNGVLKQYDSLSKVWNVYSIAENGNSKDTVLSTDQTYTYLGGNFILLGRSNSLSDPAWNSVSKGAIDPKTSAGVGLQYWDDATLTWTVPKTGVLTLNYNFNFNSNAGTGIDGTIFQLNDELWICADKQGAKGIPSNVVKHCLTPYQFVSNGQTRYRPSLYLNGSLSMSVVKGDKIQFKVAWYPKQLFDSTSWDQRIQLSPASFTFFVS</sequence>
<protein>
    <submittedName>
        <fullName evidence="1">Uncharacterized protein</fullName>
    </submittedName>
</protein>